<dbReference type="EMBL" id="CP035727">
    <property type="protein sequence ID" value="QIW22595.1"/>
    <property type="molecule type" value="Genomic_DNA"/>
</dbReference>
<evidence type="ECO:0000313" key="1">
    <source>
        <dbReference type="EMBL" id="QIW22595.1"/>
    </source>
</evidence>
<accession>A0A6H0TQJ8</accession>
<evidence type="ECO:0000313" key="2">
    <source>
        <dbReference type="Proteomes" id="UP000501374"/>
    </source>
</evidence>
<dbReference type="Proteomes" id="UP000501374">
    <property type="component" value="Chromosome"/>
</dbReference>
<dbReference type="InterPro" id="IPR032871">
    <property type="entry name" value="AHH_dom_containing"/>
</dbReference>
<dbReference type="Pfam" id="PF14412">
    <property type="entry name" value="AHH"/>
    <property type="match status" value="1"/>
</dbReference>
<organism evidence="1 2">
    <name type="scientific">Bacillus thuringiensis serovar andalousiensis</name>
    <dbReference type="NCBI Taxonomy" id="257985"/>
    <lineage>
        <taxon>Bacteria</taxon>
        <taxon>Bacillati</taxon>
        <taxon>Bacillota</taxon>
        <taxon>Bacilli</taxon>
        <taxon>Bacillales</taxon>
        <taxon>Bacillaceae</taxon>
        <taxon>Bacillus</taxon>
        <taxon>Bacillus cereus group</taxon>
    </lineage>
</organism>
<sequence>MLKNSEEILNDVGLNEESIAWFSNALKNEKIHPNDWKGKLSCVSGDGKHLTERELKYINQELKKGHDVDLDQIKSLREQASQIADDYAIKIRSDEKWTQLTKEHAVSKQPSTILGHELENAGITRPPRHEVHHIIPNKQGGLRKYIEKYGIDVNSASNGVFLPQNYHPNWPGQITHSARNNLNEKGDMMFRHGDQYIRYLSEKLKTIDYL</sequence>
<protein>
    <submittedName>
        <fullName evidence="1">AHH domain-containing protein</fullName>
    </submittedName>
</protein>
<dbReference type="AlphaFoldDB" id="A0A6H0TQJ8"/>
<proteinExistence type="predicted"/>
<name>A0A6H0TQJ8_BACTU</name>
<dbReference type="RefSeq" id="WP_172556078.1">
    <property type="nucleotide sequence ID" value="NZ_CP035727.2"/>
</dbReference>
<reference evidence="2" key="1">
    <citation type="submission" date="2019-02" db="EMBL/GenBank/DDBJ databases">
        <title>Structural and Functional analysis of Lanthipeptide from Bacillus thuringiensis serovar andalousiensis B23193.</title>
        <authorList>
            <person name="Andreeva J.V."/>
            <person name="Grigoreva A."/>
        </authorList>
    </citation>
    <scope>NUCLEOTIDE SEQUENCE [LARGE SCALE GENOMIC DNA]</scope>
    <source>
        <strain evidence="2">B23193</strain>
    </source>
</reference>
<gene>
    <name evidence="1" type="ORF">EVG22_15540</name>
</gene>